<dbReference type="AlphaFoldDB" id="A0A226EXF4"/>
<keyword evidence="1" id="KW-0812">Transmembrane</keyword>
<feature type="transmembrane region" description="Helical" evidence="1">
    <location>
        <begin position="111"/>
        <end position="134"/>
    </location>
</feature>
<keyword evidence="1" id="KW-1133">Transmembrane helix</keyword>
<dbReference type="EMBL" id="LNIX01000001">
    <property type="protein sequence ID" value="OXA61754.1"/>
    <property type="molecule type" value="Genomic_DNA"/>
</dbReference>
<keyword evidence="2" id="KW-0830">Ubiquinone</keyword>
<dbReference type="OrthoDB" id="8297494at2759"/>
<proteinExistence type="predicted"/>
<keyword evidence="3" id="KW-1185">Reference proteome</keyword>
<name>A0A226EXF4_FOLCA</name>
<accession>A0A226EXF4</accession>
<evidence type="ECO:0000313" key="2">
    <source>
        <dbReference type="EMBL" id="OXA61754.1"/>
    </source>
</evidence>
<evidence type="ECO:0000313" key="3">
    <source>
        <dbReference type="Proteomes" id="UP000198287"/>
    </source>
</evidence>
<keyword evidence="1" id="KW-0472">Membrane</keyword>
<protein>
    <submittedName>
        <fullName evidence="2">NADH-ubiquinone oxidoreductase chain 2</fullName>
    </submittedName>
</protein>
<comment type="caution">
    <text evidence="2">The sequence shown here is derived from an EMBL/GenBank/DDBJ whole genome shotgun (WGS) entry which is preliminary data.</text>
</comment>
<dbReference type="Proteomes" id="UP000198287">
    <property type="component" value="Unassembled WGS sequence"/>
</dbReference>
<sequence length="268" mass="30103">MYFYCCIQRWNWNLDIAGIQVINSFLDYEDDLLADNPAPPLSLGAKMMRICIPAAEISLFVIPALQFLLLRYAPCTPPFIMSMQPNCKKRTGFSAIQLGIHLFEGWMFRHMMLAAGCWVIYALFVGILSILSYVKILNGKLENIETEAHLNICIQFYQRIQILEKSFNAFLRDRLLPSLMLCAPGIQILAQYVTLNHHSDIAVPGFLVFPLMGVNGVVTESLEKKASQLSGKKALIKRQIRGCTVLKANAGGLIPRRKVAGRRIHGCS</sequence>
<evidence type="ECO:0000256" key="1">
    <source>
        <dbReference type="SAM" id="Phobius"/>
    </source>
</evidence>
<reference evidence="2 3" key="1">
    <citation type="submission" date="2015-12" db="EMBL/GenBank/DDBJ databases">
        <title>The genome of Folsomia candida.</title>
        <authorList>
            <person name="Faddeeva A."/>
            <person name="Derks M.F."/>
            <person name="Anvar Y."/>
            <person name="Smit S."/>
            <person name="Van Straalen N."/>
            <person name="Roelofs D."/>
        </authorList>
    </citation>
    <scope>NUCLEOTIDE SEQUENCE [LARGE SCALE GENOMIC DNA]</scope>
    <source>
        <strain evidence="2 3">VU population</strain>
        <tissue evidence="2">Whole body</tissue>
    </source>
</reference>
<organism evidence="2 3">
    <name type="scientific">Folsomia candida</name>
    <name type="common">Springtail</name>
    <dbReference type="NCBI Taxonomy" id="158441"/>
    <lineage>
        <taxon>Eukaryota</taxon>
        <taxon>Metazoa</taxon>
        <taxon>Ecdysozoa</taxon>
        <taxon>Arthropoda</taxon>
        <taxon>Hexapoda</taxon>
        <taxon>Collembola</taxon>
        <taxon>Entomobryomorpha</taxon>
        <taxon>Isotomoidea</taxon>
        <taxon>Isotomidae</taxon>
        <taxon>Proisotominae</taxon>
        <taxon>Folsomia</taxon>
    </lineage>
</organism>
<feature type="transmembrane region" description="Helical" evidence="1">
    <location>
        <begin position="50"/>
        <end position="73"/>
    </location>
</feature>
<gene>
    <name evidence="2" type="ORF">Fcan01_00417</name>
</gene>